<dbReference type="InterPro" id="IPR050647">
    <property type="entry name" value="Plant_LRR-RLKs"/>
</dbReference>
<evidence type="ECO:0000256" key="4">
    <source>
        <dbReference type="ARBA" id="ARBA00022527"/>
    </source>
</evidence>
<keyword evidence="13 18" id="KW-1133">Transmembrane helix</keyword>
<dbReference type="PANTHER" id="PTHR48056">
    <property type="entry name" value="LRR RECEPTOR-LIKE SERINE/THREONINE-PROTEIN KINASE-RELATED"/>
    <property type="match status" value="1"/>
</dbReference>
<evidence type="ECO:0000256" key="14">
    <source>
        <dbReference type="ARBA" id="ARBA00023136"/>
    </source>
</evidence>
<dbReference type="InterPro" id="IPR001611">
    <property type="entry name" value="Leu-rich_rpt"/>
</dbReference>
<evidence type="ECO:0000256" key="8">
    <source>
        <dbReference type="ARBA" id="ARBA00022729"/>
    </source>
</evidence>
<dbReference type="GO" id="GO:0006952">
    <property type="term" value="P:defense response"/>
    <property type="evidence" value="ECO:0007669"/>
    <property type="project" value="UniProtKB-ARBA"/>
</dbReference>
<evidence type="ECO:0000256" key="10">
    <source>
        <dbReference type="ARBA" id="ARBA00022741"/>
    </source>
</evidence>
<dbReference type="SUPFAM" id="SSF52058">
    <property type="entry name" value="L domain-like"/>
    <property type="match status" value="3"/>
</dbReference>
<name>A0A9Q0K4N1_9MAGN</name>
<keyword evidence="15" id="KW-0675">Receptor</keyword>
<evidence type="ECO:0000256" key="15">
    <source>
        <dbReference type="ARBA" id="ARBA00023170"/>
    </source>
</evidence>
<comment type="subcellular location">
    <subcellularLocation>
        <location evidence="1">Membrane</location>
        <topology evidence="1">Single-pass membrane protein</topology>
    </subcellularLocation>
</comment>
<dbReference type="InterPro" id="IPR032675">
    <property type="entry name" value="LRR_dom_sf"/>
</dbReference>
<sequence length="1007" mass="110621">MRRVSSLASPSTMLVLQEFLLLLLFILSLFSVGQSNDLDILMNFKSAFQKSNTNVFDSWTPNNSPCNFTGVSCNSEDSVTSIELGTSNLTGVLPLDSICQLQSLQKLGLGYNFLYGTITDVLRNCSSLRYLDLGFNSFSGAVPDLSTLTQLELLSLNLSGFSGTFPWSSLANMANLSFLSLGDNTFNKAPFPTEVLKLEKLYWLYLSNCSLEGDLPVGIGNLTLLIDLELADNYLTGQIPADIVNLKNLWQLELYDNQFTGKIPTGFGNLTSLAFFDASNNNLEGDLSELRFSTQLVSLQLFENQFSGGVPEEFGEFRNLVNLSLYTNQLTGPLPQKLGSWADFNFIDVSENYLTGPIPPDMCKKGTMQRLLMLQNQLTGEIPANYANCTTMFRFRVNNNSLSGSVPPGLWGLPNLAFLDLRMNQFEGSVTSDIANAKSLGQLYLGSNIFSGELPPEITKASSLVLIDLSYNKVSGSLPSSIGDLQSLNRLYLQNNQFSGSIPSSLGSCRYLNEINMAWNSFSGSIPSVLGSLPALNSLNLSDNKLSGSIPSSLSSLKLSLLDLSHNELSGQIPESLSIDAYNGSFAGNPGLCSSNIQSFQPCSSDSHTVAIRIIVSCFVVAAAVLILSAGCFLFLKKRKKQNQERTISRDSWDVKSFHLMSFSEYEILDSIKQENLIGKGGSGNVYRVAVSDGKEVAVKHIRTNPESKSRRSPAVPKRKTGGFEGELEAEVATLSSIRHVNVVKLYCCFTSEDSSLLVYEYMSNGSLWDRLHTCQKVDLNWETRYEIAVGAAKGLEYLHHGCERPVLHRDVKSSNILLDEFLKPRIADFGLAKIVRASGATKDSSSNHVIAGTHGYIAPEYAYTYKVNEKSDVYSFGVVLMELVTGKRPMEPEFGENKDIVYWVSKRVGSRESVMGMVDPSIPNEFKEDAVKVLRIATLCTATLPAVRPTMRTVVQMLEDAEPCKLISIAVTKDDHVCSANFSRSKTQKERVLMEVEGVEKISSSP</sequence>
<dbReference type="Pfam" id="PF08263">
    <property type="entry name" value="LRRNT_2"/>
    <property type="match status" value="1"/>
</dbReference>
<dbReference type="PROSITE" id="PS50011">
    <property type="entry name" value="PROTEIN_KINASE_DOM"/>
    <property type="match status" value="1"/>
</dbReference>
<dbReference type="Proteomes" id="UP001141806">
    <property type="component" value="Unassembled WGS sequence"/>
</dbReference>
<evidence type="ECO:0000259" key="20">
    <source>
        <dbReference type="PROSITE" id="PS50011"/>
    </source>
</evidence>
<keyword evidence="7 18" id="KW-0812">Transmembrane</keyword>
<evidence type="ECO:0000256" key="19">
    <source>
        <dbReference type="SAM" id="SignalP"/>
    </source>
</evidence>
<dbReference type="AlphaFoldDB" id="A0A9Q0K4N1"/>
<proteinExistence type="inferred from homology"/>
<evidence type="ECO:0000256" key="16">
    <source>
        <dbReference type="ARBA" id="ARBA00023180"/>
    </source>
</evidence>
<keyword evidence="9" id="KW-0677">Repeat</keyword>
<organism evidence="21 22">
    <name type="scientific">Protea cynaroides</name>
    <dbReference type="NCBI Taxonomy" id="273540"/>
    <lineage>
        <taxon>Eukaryota</taxon>
        <taxon>Viridiplantae</taxon>
        <taxon>Streptophyta</taxon>
        <taxon>Embryophyta</taxon>
        <taxon>Tracheophyta</taxon>
        <taxon>Spermatophyta</taxon>
        <taxon>Magnoliopsida</taxon>
        <taxon>Proteales</taxon>
        <taxon>Proteaceae</taxon>
        <taxon>Protea</taxon>
    </lineage>
</organism>
<keyword evidence="6" id="KW-0808">Transferase</keyword>
<feature type="binding site" evidence="17">
    <location>
        <position position="700"/>
    </location>
    <ligand>
        <name>ATP</name>
        <dbReference type="ChEBI" id="CHEBI:30616"/>
    </ligand>
</feature>
<dbReference type="FunFam" id="3.80.10.10:FF:000453">
    <property type="entry name" value="Leucine-rich receptor-like protein kinase family protein"/>
    <property type="match status" value="1"/>
</dbReference>
<evidence type="ECO:0000256" key="11">
    <source>
        <dbReference type="ARBA" id="ARBA00022777"/>
    </source>
</evidence>
<protein>
    <recommendedName>
        <fullName evidence="20">Protein kinase domain-containing protein</fullName>
    </recommendedName>
</protein>
<dbReference type="FunFam" id="3.80.10.10:FF:000234">
    <property type="entry name" value="Probable inactive receptor kinase RLK902"/>
    <property type="match status" value="1"/>
</dbReference>
<dbReference type="Gene3D" id="1.10.510.10">
    <property type="entry name" value="Transferase(Phosphotransferase) domain 1"/>
    <property type="match status" value="1"/>
</dbReference>
<gene>
    <name evidence="21" type="ORF">NE237_022626</name>
</gene>
<dbReference type="PROSITE" id="PS00107">
    <property type="entry name" value="PROTEIN_KINASE_ATP"/>
    <property type="match status" value="1"/>
</dbReference>
<dbReference type="GO" id="GO:0033612">
    <property type="term" value="F:receptor serine/threonine kinase binding"/>
    <property type="evidence" value="ECO:0007669"/>
    <property type="project" value="TreeGrafter"/>
</dbReference>
<dbReference type="InterPro" id="IPR011009">
    <property type="entry name" value="Kinase-like_dom_sf"/>
</dbReference>
<dbReference type="InterPro" id="IPR017441">
    <property type="entry name" value="Protein_kinase_ATP_BS"/>
</dbReference>
<evidence type="ECO:0000256" key="18">
    <source>
        <dbReference type="SAM" id="Phobius"/>
    </source>
</evidence>
<evidence type="ECO:0000256" key="7">
    <source>
        <dbReference type="ARBA" id="ARBA00022692"/>
    </source>
</evidence>
<evidence type="ECO:0000256" key="13">
    <source>
        <dbReference type="ARBA" id="ARBA00022989"/>
    </source>
</evidence>
<evidence type="ECO:0000256" key="2">
    <source>
        <dbReference type="ARBA" id="ARBA00008684"/>
    </source>
</evidence>
<accession>A0A9Q0K4N1</accession>
<keyword evidence="22" id="KW-1185">Reference proteome</keyword>
<dbReference type="SMART" id="SM00369">
    <property type="entry name" value="LRR_TYP"/>
    <property type="match status" value="4"/>
</dbReference>
<dbReference type="GO" id="GO:0009791">
    <property type="term" value="P:post-embryonic development"/>
    <property type="evidence" value="ECO:0007669"/>
    <property type="project" value="UniProtKB-ARBA"/>
</dbReference>
<dbReference type="FunFam" id="1.10.510.10:FF:000276">
    <property type="entry name" value="LRR receptor-like serine/threonine-protein kinase RCH1"/>
    <property type="match status" value="1"/>
</dbReference>
<dbReference type="EMBL" id="JAMYWD010000008">
    <property type="protein sequence ID" value="KAJ4962687.1"/>
    <property type="molecule type" value="Genomic_DNA"/>
</dbReference>
<dbReference type="Pfam" id="PF00560">
    <property type="entry name" value="LRR_1"/>
    <property type="match status" value="6"/>
</dbReference>
<evidence type="ECO:0000256" key="9">
    <source>
        <dbReference type="ARBA" id="ARBA00022737"/>
    </source>
</evidence>
<feature type="signal peptide" evidence="19">
    <location>
        <begin position="1"/>
        <end position="35"/>
    </location>
</feature>
<dbReference type="PROSITE" id="PS00108">
    <property type="entry name" value="PROTEIN_KINASE_ST"/>
    <property type="match status" value="1"/>
</dbReference>
<comment type="caution">
    <text evidence="21">The sequence shown here is derived from an EMBL/GenBank/DDBJ whole genome shotgun (WGS) entry which is preliminary data.</text>
</comment>
<dbReference type="SMART" id="SM00220">
    <property type="entry name" value="S_TKc"/>
    <property type="match status" value="1"/>
</dbReference>
<comment type="similarity">
    <text evidence="2">Belongs to the protein kinase superfamily. Ser/Thr protein kinase family.</text>
</comment>
<evidence type="ECO:0000256" key="3">
    <source>
        <dbReference type="ARBA" id="ARBA00009592"/>
    </source>
</evidence>
<dbReference type="FunFam" id="3.80.10.10:FF:001021">
    <property type="entry name" value="Leucine-rich receptor-like protein kinase family protein"/>
    <property type="match status" value="1"/>
</dbReference>
<keyword evidence="10 17" id="KW-0547">Nucleotide-binding</keyword>
<dbReference type="FunFam" id="3.80.10.10:FF:000111">
    <property type="entry name" value="LRR receptor-like serine/threonine-protein kinase ERECTA"/>
    <property type="match status" value="1"/>
</dbReference>
<reference evidence="21" key="1">
    <citation type="journal article" date="2023" name="Plant J.">
        <title>The genome of the king protea, Protea cynaroides.</title>
        <authorList>
            <person name="Chang J."/>
            <person name="Duong T.A."/>
            <person name="Schoeman C."/>
            <person name="Ma X."/>
            <person name="Roodt D."/>
            <person name="Barker N."/>
            <person name="Li Z."/>
            <person name="Van de Peer Y."/>
            <person name="Mizrachi E."/>
        </authorList>
    </citation>
    <scope>NUCLEOTIDE SEQUENCE</scope>
    <source>
        <tissue evidence="21">Young leaves</tissue>
    </source>
</reference>
<dbReference type="GO" id="GO:0016020">
    <property type="term" value="C:membrane"/>
    <property type="evidence" value="ECO:0007669"/>
    <property type="project" value="UniProtKB-SubCell"/>
</dbReference>
<evidence type="ECO:0000256" key="5">
    <source>
        <dbReference type="ARBA" id="ARBA00022614"/>
    </source>
</evidence>
<keyword evidence="14 18" id="KW-0472">Membrane</keyword>
<keyword evidence="8 19" id="KW-0732">Signal</keyword>
<keyword evidence="16" id="KW-0325">Glycoprotein</keyword>
<evidence type="ECO:0000256" key="17">
    <source>
        <dbReference type="PROSITE-ProRule" id="PRU10141"/>
    </source>
</evidence>
<dbReference type="InterPro" id="IPR000719">
    <property type="entry name" value="Prot_kinase_dom"/>
</dbReference>
<dbReference type="OrthoDB" id="2015831at2759"/>
<keyword evidence="12 17" id="KW-0067">ATP-binding</keyword>
<dbReference type="Gene3D" id="3.80.10.10">
    <property type="entry name" value="Ribonuclease Inhibitor"/>
    <property type="match status" value="4"/>
</dbReference>
<dbReference type="GO" id="GO:0051707">
    <property type="term" value="P:response to other organism"/>
    <property type="evidence" value="ECO:0007669"/>
    <property type="project" value="UniProtKB-ARBA"/>
</dbReference>
<evidence type="ECO:0000313" key="22">
    <source>
        <dbReference type="Proteomes" id="UP001141806"/>
    </source>
</evidence>
<dbReference type="GO" id="GO:0005524">
    <property type="term" value="F:ATP binding"/>
    <property type="evidence" value="ECO:0007669"/>
    <property type="project" value="UniProtKB-UniRule"/>
</dbReference>
<evidence type="ECO:0000256" key="6">
    <source>
        <dbReference type="ARBA" id="ARBA00022679"/>
    </source>
</evidence>
<dbReference type="InterPro" id="IPR003591">
    <property type="entry name" value="Leu-rich_rpt_typical-subtyp"/>
</dbReference>
<dbReference type="InterPro" id="IPR013210">
    <property type="entry name" value="LRR_N_plant-typ"/>
</dbReference>
<keyword evidence="4" id="KW-0723">Serine/threonine-protein kinase</keyword>
<keyword evidence="11" id="KW-0418">Kinase</keyword>
<dbReference type="Pfam" id="PF00069">
    <property type="entry name" value="Pkinase"/>
    <property type="match status" value="1"/>
</dbReference>
<evidence type="ECO:0000256" key="12">
    <source>
        <dbReference type="ARBA" id="ARBA00022840"/>
    </source>
</evidence>
<feature type="chain" id="PRO_5040341297" description="Protein kinase domain-containing protein" evidence="19">
    <location>
        <begin position="36"/>
        <end position="1007"/>
    </location>
</feature>
<evidence type="ECO:0000313" key="21">
    <source>
        <dbReference type="EMBL" id="KAJ4962687.1"/>
    </source>
</evidence>
<dbReference type="InterPro" id="IPR008271">
    <property type="entry name" value="Ser/Thr_kinase_AS"/>
</dbReference>
<feature type="domain" description="Protein kinase" evidence="20">
    <location>
        <begin position="672"/>
        <end position="966"/>
    </location>
</feature>
<dbReference type="Gene3D" id="3.30.200.20">
    <property type="entry name" value="Phosphorylase Kinase, domain 1"/>
    <property type="match status" value="1"/>
</dbReference>
<dbReference type="FunFam" id="3.80.10.10:FF:000413">
    <property type="entry name" value="Inactive leucine-rich repeat receptor-like protein kinase"/>
    <property type="match status" value="1"/>
</dbReference>
<evidence type="ECO:0000256" key="1">
    <source>
        <dbReference type="ARBA" id="ARBA00004167"/>
    </source>
</evidence>
<dbReference type="SUPFAM" id="SSF56112">
    <property type="entry name" value="Protein kinase-like (PK-like)"/>
    <property type="match status" value="1"/>
</dbReference>
<dbReference type="PANTHER" id="PTHR48056:SF41">
    <property type="entry name" value="RECEPTOR-LIKE PROTEIN KINASE HAIKU2"/>
    <property type="match status" value="1"/>
</dbReference>
<feature type="transmembrane region" description="Helical" evidence="18">
    <location>
        <begin position="610"/>
        <end position="636"/>
    </location>
</feature>
<comment type="similarity">
    <text evidence="3">Belongs to the RLP family.</text>
</comment>
<keyword evidence="5" id="KW-0433">Leucine-rich repeat</keyword>
<dbReference type="GO" id="GO:0001653">
    <property type="term" value="F:peptide receptor activity"/>
    <property type="evidence" value="ECO:0007669"/>
    <property type="project" value="UniProtKB-ARBA"/>
</dbReference>
<dbReference type="GO" id="GO:0004674">
    <property type="term" value="F:protein serine/threonine kinase activity"/>
    <property type="evidence" value="ECO:0007669"/>
    <property type="project" value="UniProtKB-KW"/>
</dbReference>